<feature type="transmembrane region" description="Helical" evidence="1">
    <location>
        <begin position="39"/>
        <end position="65"/>
    </location>
</feature>
<feature type="transmembrane region" description="Helical" evidence="1">
    <location>
        <begin position="71"/>
        <end position="88"/>
    </location>
</feature>
<dbReference type="AlphaFoldDB" id="A0A6N1N1T8"/>
<keyword evidence="1" id="KW-0812">Transmembrane</keyword>
<accession>A0A6N1N1T8</accession>
<feature type="transmembrane region" description="Helical" evidence="1">
    <location>
        <begin position="133"/>
        <end position="154"/>
    </location>
</feature>
<proteinExistence type="predicted"/>
<organism evidence="3 4">
    <name type="scientific">Acinetobacter lwoffii</name>
    <dbReference type="NCBI Taxonomy" id="28090"/>
    <lineage>
        <taxon>Bacteria</taxon>
        <taxon>Pseudomonadati</taxon>
        <taxon>Pseudomonadota</taxon>
        <taxon>Gammaproteobacteria</taxon>
        <taxon>Moraxellales</taxon>
        <taxon>Moraxellaceae</taxon>
        <taxon>Acinetobacter</taxon>
    </lineage>
</organism>
<dbReference type="EMBL" id="JAUUUS010000008">
    <property type="protein sequence ID" value="MDP1446849.1"/>
    <property type="molecule type" value="Genomic_DNA"/>
</dbReference>
<dbReference type="Proteomes" id="UP000509126">
    <property type="component" value="Chromosome"/>
</dbReference>
<dbReference type="Proteomes" id="UP001242129">
    <property type="component" value="Unassembled WGS sequence"/>
</dbReference>
<name>A0A6N1N1T8_ACILW</name>
<gene>
    <name evidence="3" type="ORF">FOB19_05815</name>
    <name evidence="2" type="ORF">Q8G51_03105</name>
</gene>
<keyword evidence="1" id="KW-1133">Transmembrane helix</keyword>
<evidence type="ECO:0000313" key="4">
    <source>
        <dbReference type="Proteomes" id="UP000509126"/>
    </source>
</evidence>
<reference evidence="3 4" key="1">
    <citation type="submission" date="2019-11" db="EMBL/GenBank/DDBJ databases">
        <title>FDA dAtabase for Regulatory Grade micrObial Sequences (FDA-ARGOS): Supporting development and validation of Infectious Disease Dx tests.</title>
        <authorList>
            <person name="Patel R."/>
            <person name="Rucinski S."/>
            <person name="Tallon L."/>
            <person name="Sadzewicz L."/>
            <person name="Vavikolanu K."/>
            <person name="Mehta A."/>
            <person name="Aluvathingal J."/>
            <person name="Nadendla S."/>
            <person name="Nandy P."/>
            <person name="Geyer C."/>
            <person name="Yan Y."/>
            <person name="Sichtig H."/>
        </authorList>
    </citation>
    <scope>NUCLEOTIDE SEQUENCE [LARGE SCALE GENOMIC DNA]</scope>
    <source>
        <strain evidence="3 4">FDAARGOS_557</strain>
    </source>
</reference>
<keyword evidence="1" id="KW-0472">Membrane</keyword>
<evidence type="ECO:0000313" key="3">
    <source>
        <dbReference type="EMBL" id="QKU20965.1"/>
    </source>
</evidence>
<protein>
    <submittedName>
        <fullName evidence="3">Uncharacterized protein</fullName>
    </submittedName>
</protein>
<reference evidence="2" key="2">
    <citation type="submission" date="2023-07" db="EMBL/GenBank/DDBJ databases">
        <title>Dynamics of blaOXA-23 gene transmission in Acinetobacter spp. from contaminated veterinary surfaces.</title>
        <authorList>
            <person name="Moreira Da Silva J."/>
            <person name="Menezes J."/>
            <person name="Fernandes L."/>
            <person name="Marques C."/>
            <person name="Amaral A."/>
            <person name="Timofte D."/>
            <person name="Pomba C."/>
        </authorList>
    </citation>
    <scope>NUCLEOTIDE SEQUENCE</scope>
    <source>
        <strain evidence="2">CMVB11Z4A1</strain>
    </source>
</reference>
<sequence length="228" mass="26646">MSELKHFDLATLQLRHPDAFFLKLRYSRFKFNALQNIQFVIAINLLSLLVCVACSLSSVFLEYYFFKNATIAFNVTLIVLMALLYPYIWHAQYQAQFSSKAYSQRLQNCLYLQIPIFLSLLLNLYLIHSDVLVIISMIILAISSFGVVILEPLFKSSCSAIDQIRLQKLRQLAFWAYQQSKSKTPQQIQGQSNLQAYYQNLYQQCMNEEQQLLGSIRFNSFKDYLNRQ</sequence>
<dbReference type="RefSeq" id="WP_004280558.1">
    <property type="nucleotide sequence ID" value="NZ_CAYTBE010000022.1"/>
</dbReference>
<feature type="transmembrane region" description="Helical" evidence="1">
    <location>
        <begin position="109"/>
        <end position="127"/>
    </location>
</feature>
<evidence type="ECO:0000256" key="1">
    <source>
        <dbReference type="SAM" id="Phobius"/>
    </source>
</evidence>
<dbReference type="EMBL" id="CP054803">
    <property type="protein sequence ID" value="QKU20965.1"/>
    <property type="molecule type" value="Genomic_DNA"/>
</dbReference>
<evidence type="ECO:0000313" key="2">
    <source>
        <dbReference type="EMBL" id="MDP1446849.1"/>
    </source>
</evidence>